<dbReference type="InterPro" id="IPR017901">
    <property type="entry name" value="C-CAP_CF_C-like"/>
</dbReference>
<comment type="similarity">
    <text evidence="2">Belongs to the TBCC family.</text>
</comment>
<dbReference type="GO" id="GO:0005737">
    <property type="term" value="C:cytoplasm"/>
    <property type="evidence" value="ECO:0007669"/>
    <property type="project" value="UniProtKB-SubCell"/>
</dbReference>
<dbReference type="InterPro" id="IPR012945">
    <property type="entry name" value="Tubulin-bd_cofactor_C_dom"/>
</dbReference>
<dbReference type="AlphaFoldDB" id="A0AAW0CTF9"/>
<protein>
    <submittedName>
        <fullName evidence="7">Tubulin-folding cofactor C</fullName>
    </submittedName>
</protein>
<dbReference type="InterPro" id="IPR016098">
    <property type="entry name" value="CAP/MinC_C"/>
</dbReference>
<dbReference type="GO" id="GO:0007021">
    <property type="term" value="P:tubulin complex assembly"/>
    <property type="evidence" value="ECO:0007669"/>
    <property type="project" value="TreeGrafter"/>
</dbReference>
<proteinExistence type="inferred from homology"/>
<dbReference type="InterPro" id="IPR031925">
    <property type="entry name" value="TBCC_N"/>
</dbReference>
<dbReference type="Proteomes" id="UP001362999">
    <property type="component" value="Unassembled WGS sequence"/>
</dbReference>
<dbReference type="Pfam" id="PF16752">
    <property type="entry name" value="TBCC_N"/>
    <property type="match status" value="1"/>
</dbReference>
<dbReference type="InterPro" id="IPR038397">
    <property type="entry name" value="TBCC_N_sf"/>
</dbReference>
<name>A0AAW0CTF9_9AGAR</name>
<dbReference type="EMBL" id="JAWWNJ010000013">
    <property type="protein sequence ID" value="KAK7042428.1"/>
    <property type="molecule type" value="Genomic_DNA"/>
</dbReference>
<keyword evidence="8" id="KW-1185">Reference proteome</keyword>
<dbReference type="GO" id="GO:0015631">
    <property type="term" value="F:tubulin binding"/>
    <property type="evidence" value="ECO:0007669"/>
    <property type="project" value="InterPro"/>
</dbReference>
<dbReference type="PANTHER" id="PTHR15139">
    <property type="entry name" value="TUBULIN FOLDING COFACTOR C"/>
    <property type="match status" value="1"/>
</dbReference>
<feature type="domain" description="C-CAP/cofactor C-like" evidence="6">
    <location>
        <begin position="108"/>
        <end position="261"/>
    </location>
</feature>
<accession>A0AAW0CTF9</accession>
<dbReference type="Pfam" id="PF07986">
    <property type="entry name" value="TBCC"/>
    <property type="match status" value="1"/>
</dbReference>
<evidence type="ECO:0000256" key="5">
    <source>
        <dbReference type="ARBA" id="ARBA00026055"/>
    </source>
</evidence>
<organism evidence="7 8">
    <name type="scientific">Favolaschia claudopus</name>
    <dbReference type="NCBI Taxonomy" id="2862362"/>
    <lineage>
        <taxon>Eukaryota</taxon>
        <taxon>Fungi</taxon>
        <taxon>Dikarya</taxon>
        <taxon>Basidiomycota</taxon>
        <taxon>Agaricomycotina</taxon>
        <taxon>Agaricomycetes</taxon>
        <taxon>Agaricomycetidae</taxon>
        <taxon>Agaricales</taxon>
        <taxon>Marasmiineae</taxon>
        <taxon>Mycenaceae</taxon>
        <taxon>Favolaschia</taxon>
    </lineage>
</organism>
<dbReference type="GO" id="GO:0007023">
    <property type="term" value="P:post-chaperonin tubulin folding pathway"/>
    <property type="evidence" value="ECO:0007669"/>
    <property type="project" value="InterPro"/>
</dbReference>
<dbReference type="PROSITE" id="PS51329">
    <property type="entry name" value="C_CAP_COFACTOR_C"/>
    <property type="match status" value="1"/>
</dbReference>
<keyword evidence="3" id="KW-0963">Cytoplasm</keyword>
<evidence type="ECO:0000313" key="8">
    <source>
        <dbReference type="Proteomes" id="UP001362999"/>
    </source>
</evidence>
<evidence type="ECO:0000256" key="4">
    <source>
        <dbReference type="ARBA" id="ARBA00022990"/>
    </source>
</evidence>
<sequence>MSDPTWSFSQSFSAQFQASRTELESRVEASKSTQPTTDALQALSVELAKLTKTLSDATGSIPSYDQRQYELQLKGLQTSLEQLRASLPKTKFAFKRKIAPPTSSAAVPVVPELPSSERVSTAMSANLTLSSYSMRYLTAAAISNPSQATDLAISDLDKCIVNLLPDASPTLKISALHIRNLTDSVLLLPVIEGSVLLHDVRRCIVVVGCHQFRMHTSTNVDVYLSIPSNPIIEHCSEIRFASYPPALSASKDATFSDEFSVQDFSHIKSTPSPNWTKLPPEDRIKAWPTDASLSETEVLAVVNGLVSH</sequence>
<evidence type="ECO:0000256" key="1">
    <source>
        <dbReference type="ARBA" id="ARBA00004496"/>
    </source>
</evidence>
<dbReference type="Gene3D" id="2.160.20.70">
    <property type="match status" value="1"/>
</dbReference>
<comment type="subunit">
    <text evidence="5">Supercomplex made of cofactors A to E. Cofactors A and D function by capturing and stabilizing tubulin in a quasi-native conformation. Cofactor E binds to the cofactor D-tubulin complex; interaction with cofactor C then causes the release of tubulin polypeptides that are committed to the native state.</text>
</comment>
<evidence type="ECO:0000256" key="2">
    <source>
        <dbReference type="ARBA" id="ARBA00008848"/>
    </source>
</evidence>
<keyword evidence="4" id="KW-0007">Acetylation</keyword>
<comment type="caution">
    <text evidence="7">The sequence shown here is derived from an EMBL/GenBank/DDBJ whole genome shotgun (WGS) entry which is preliminary data.</text>
</comment>
<dbReference type="PANTHER" id="PTHR15139:SF0">
    <property type="entry name" value="TUBULIN-SPECIFIC CHAPERONE C"/>
    <property type="match status" value="1"/>
</dbReference>
<gene>
    <name evidence="7" type="ORF">R3P38DRAFT_2890426</name>
</gene>
<reference evidence="7 8" key="1">
    <citation type="journal article" date="2024" name="J Genomics">
        <title>Draft genome sequencing and assembly of Favolaschia claudopus CIRM-BRFM 2984 isolated from oak limbs.</title>
        <authorList>
            <person name="Navarro D."/>
            <person name="Drula E."/>
            <person name="Chaduli D."/>
            <person name="Cazenave R."/>
            <person name="Ahrendt S."/>
            <person name="Wang J."/>
            <person name="Lipzen A."/>
            <person name="Daum C."/>
            <person name="Barry K."/>
            <person name="Grigoriev I.V."/>
            <person name="Favel A."/>
            <person name="Rosso M.N."/>
            <person name="Martin F."/>
        </authorList>
    </citation>
    <scope>NUCLEOTIDE SEQUENCE [LARGE SCALE GENOMIC DNA]</scope>
    <source>
        <strain evidence="7 8">CIRM-BRFM 2984</strain>
    </source>
</reference>
<evidence type="ECO:0000256" key="3">
    <source>
        <dbReference type="ARBA" id="ARBA00022490"/>
    </source>
</evidence>
<comment type="subcellular location">
    <subcellularLocation>
        <location evidence="1">Cytoplasm</location>
    </subcellularLocation>
</comment>
<dbReference type="InterPro" id="IPR027684">
    <property type="entry name" value="TBCC"/>
</dbReference>
<evidence type="ECO:0000313" key="7">
    <source>
        <dbReference type="EMBL" id="KAK7042428.1"/>
    </source>
</evidence>
<dbReference type="Gene3D" id="1.20.58.1250">
    <property type="entry name" value="Tubulin Binding Cofactor C, N-terminal domain"/>
    <property type="match status" value="1"/>
</dbReference>
<evidence type="ECO:0000259" key="6">
    <source>
        <dbReference type="PROSITE" id="PS51329"/>
    </source>
</evidence>